<name>A0A146M615_LYGHE</name>
<dbReference type="GO" id="GO:0005829">
    <property type="term" value="C:cytosol"/>
    <property type="evidence" value="ECO:0007669"/>
    <property type="project" value="TreeGrafter"/>
</dbReference>
<dbReference type="InterPro" id="IPR033247">
    <property type="entry name" value="Transketolase_fam"/>
</dbReference>
<gene>
    <name evidence="2" type="primary">TKL1_1</name>
    <name evidence="2" type="ORF">g.13913</name>
</gene>
<proteinExistence type="predicted"/>
<dbReference type="Gene3D" id="3.40.50.970">
    <property type="match status" value="1"/>
</dbReference>
<dbReference type="InterPro" id="IPR029061">
    <property type="entry name" value="THDP-binding"/>
</dbReference>
<feature type="domain" description="Transketolase N-terminal" evidence="1">
    <location>
        <begin position="1"/>
        <end position="184"/>
    </location>
</feature>
<sequence>MAIAEAHLAATFNKPSFPVVDHYTYVYCGDGCLMEGICQEALSLAGSLKLEKLVVIYDSNMICIDGATSMSFTDDTKKKYEAMDFHVIEVQHSDDNYEGLRHALEEAKSVKCKPKMIIQHSTIGYGSKNAGTAKVHGAPLGNEDIEAVKRKFGFDPEKKFYVDQSVYDAFHKHVDECQKQQKQW</sequence>
<accession>A0A146M615</accession>
<dbReference type="SUPFAM" id="SSF52518">
    <property type="entry name" value="Thiamin diphosphate-binding fold (THDP-binding)"/>
    <property type="match status" value="1"/>
</dbReference>
<dbReference type="AlphaFoldDB" id="A0A146M615"/>
<dbReference type="GO" id="GO:0004802">
    <property type="term" value="F:transketolase activity"/>
    <property type="evidence" value="ECO:0007669"/>
    <property type="project" value="TreeGrafter"/>
</dbReference>
<evidence type="ECO:0000313" key="2">
    <source>
        <dbReference type="EMBL" id="JAQ15208.1"/>
    </source>
</evidence>
<reference evidence="2" key="1">
    <citation type="journal article" date="2016" name="Gigascience">
        <title>De novo construction of an expanded transcriptome assembly for the western tarnished plant bug, Lygus hesperus.</title>
        <authorList>
            <person name="Tassone E.E."/>
            <person name="Geib S.M."/>
            <person name="Hall B."/>
            <person name="Fabrick J.A."/>
            <person name="Brent C.S."/>
            <person name="Hull J.J."/>
        </authorList>
    </citation>
    <scope>NUCLEOTIDE SEQUENCE</scope>
</reference>
<dbReference type="PANTHER" id="PTHR43522">
    <property type="entry name" value="TRANSKETOLASE"/>
    <property type="match status" value="1"/>
</dbReference>
<evidence type="ECO:0000259" key="1">
    <source>
        <dbReference type="Pfam" id="PF00456"/>
    </source>
</evidence>
<organism evidence="2">
    <name type="scientific">Lygus hesperus</name>
    <name type="common">Western plant bug</name>
    <dbReference type="NCBI Taxonomy" id="30085"/>
    <lineage>
        <taxon>Eukaryota</taxon>
        <taxon>Metazoa</taxon>
        <taxon>Ecdysozoa</taxon>
        <taxon>Arthropoda</taxon>
        <taxon>Hexapoda</taxon>
        <taxon>Insecta</taxon>
        <taxon>Pterygota</taxon>
        <taxon>Neoptera</taxon>
        <taxon>Paraneoptera</taxon>
        <taxon>Hemiptera</taxon>
        <taxon>Heteroptera</taxon>
        <taxon>Panheteroptera</taxon>
        <taxon>Cimicomorpha</taxon>
        <taxon>Miridae</taxon>
        <taxon>Mirini</taxon>
        <taxon>Lygus</taxon>
    </lineage>
</organism>
<dbReference type="GO" id="GO:0006098">
    <property type="term" value="P:pentose-phosphate shunt"/>
    <property type="evidence" value="ECO:0007669"/>
    <property type="project" value="TreeGrafter"/>
</dbReference>
<dbReference type="EMBL" id="GDHC01003421">
    <property type="protein sequence ID" value="JAQ15208.1"/>
    <property type="molecule type" value="Transcribed_RNA"/>
</dbReference>
<dbReference type="InterPro" id="IPR005474">
    <property type="entry name" value="Transketolase_N"/>
</dbReference>
<dbReference type="Pfam" id="PF00456">
    <property type="entry name" value="Transketolase_N"/>
    <property type="match status" value="1"/>
</dbReference>
<protein>
    <submittedName>
        <fullName evidence="2">Transketolase 1</fullName>
    </submittedName>
</protein>
<dbReference type="PANTHER" id="PTHR43522:SF2">
    <property type="entry name" value="TRANSKETOLASE 1-RELATED"/>
    <property type="match status" value="1"/>
</dbReference>